<dbReference type="PANTHER" id="PTHR31088:SF6">
    <property type="entry name" value="PHAGE SHOCK PROTEIN A"/>
    <property type="match status" value="1"/>
</dbReference>
<evidence type="ECO:0000256" key="2">
    <source>
        <dbReference type="SAM" id="Coils"/>
    </source>
</evidence>
<evidence type="ECO:0000313" key="5">
    <source>
        <dbReference type="Proteomes" id="UP000238937"/>
    </source>
</evidence>
<keyword evidence="2" id="KW-0175">Coiled coil</keyword>
<organism evidence="4 5">
    <name type="scientific">Chamaesiphon polymorphus CCALA 037</name>
    <dbReference type="NCBI Taxonomy" id="2107692"/>
    <lineage>
        <taxon>Bacteria</taxon>
        <taxon>Bacillati</taxon>
        <taxon>Cyanobacteriota</taxon>
        <taxon>Cyanophyceae</taxon>
        <taxon>Gomontiellales</taxon>
        <taxon>Chamaesiphonaceae</taxon>
        <taxon>Chamaesiphon</taxon>
    </lineage>
</organism>
<feature type="coiled-coil region" evidence="2">
    <location>
        <begin position="106"/>
        <end position="133"/>
    </location>
</feature>
<gene>
    <name evidence="4" type="ORF">C7B77_13285</name>
</gene>
<dbReference type="OrthoDB" id="511898at2"/>
<dbReference type="Proteomes" id="UP000238937">
    <property type="component" value="Unassembled WGS sequence"/>
</dbReference>
<proteinExistence type="inferred from homology"/>
<feature type="region of interest" description="Disordered" evidence="3">
    <location>
        <begin position="141"/>
        <end position="165"/>
    </location>
</feature>
<dbReference type="EMBL" id="PVWO01000151">
    <property type="protein sequence ID" value="PSB56000.1"/>
    <property type="molecule type" value="Genomic_DNA"/>
</dbReference>
<reference evidence="4 5" key="1">
    <citation type="submission" date="2018-03" db="EMBL/GenBank/DDBJ databases">
        <title>The ancient ancestry and fast evolution of plastids.</title>
        <authorList>
            <person name="Moore K.R."/>
            <person name="Magnabosco C."/>
            <person name="Momper L."/>
            <person name="Gold D.A."/>
            <person name="Bosak T."/>
            <person name="Fournier G.P."/>
        </authorList>
    </citation>
    <scope>NUCLEOTIDE SEQUENCE [LARGE SCALE GENOMIC DNA]</scope>
    <source>
        <strain evidence="4 5">CCALA 037</strain>
    </source>
</reference>
<dbReference type="InterPro" id="IPR007157">
    <property type="entry name" value="PspA_VIPP1"/>
</dbReference>
<dbReference type="AlphaFoldDB" id="A0A2T1GEM2"/>
<dbReference type="InterPro" id="IPR030816">
    <property type="entry name" value="CHP04376"/>
</dbReference>
<comment type="caution">
    <text evidence="4">The sequence shown here is derived from an EMBL/GenBank/DDBJ whole genome shotgun (WGS) entry which is preliminary data.</text>
</comment>
<dbReference type="NCBIfam" id="TIGR04376">
    <property type="entry name" value="TIGR04376 family protein"/>
    <property type="match status" value="1"/>
</dbReference>
<accession>A0A2T1GEM2</accession>
<evidence type="ECO:0000256" key="1">
    <source>
        <dbReference type="ARBA" id="ARBA00043985"/>
    </source>
</evidence>
<sequence length="191" mass="21459">MGLIEDMNRFLESQIDDFLSKNPHLELQVIGAQLAEQEADTEQLIIDLRLQEKQTEKEILNTAQEIKNWYDRVQKATAAGRSDLAVPAQERVNALLPQGNQLWGKMQGLKERIAKAQELLQTIKSRRAEVKAKTTAAQAARTQAAVNSSNSGWGSANNYTSIGNSADPLDAQFRRWEADEELEKLKRNLSK</sequence>
<dbReference type="RefSeq" id="WP_106305353.1">
    <property type="nucleotide sequence ID" value="NZ_PVWO01000151.1"/>
</dbReference>
<evidence type="ECO:0000256" key="3">
    <source>
        <dbReference type="SAM" id="MobiDB-lite"/>
    </source>
</evidence>
<keyword evidence="5" id="KW-1185">Reference proteome</keyword>
<dbReference type="PANTHER" id="PTHR31088">
    <property type="entry name" value="MEMBRANE-ASSOCIATED PROTEIN VIPP1, CHLOROPLASTIC"/>
    <property type="match status" value="1"/>
</dbReference>
<evidence type="ECO:0000313" key="4">
    <source>
        <dbReference type="EMBL" id="PSB56000.1"/>
    </source>
</evidence>
<feature type="compositionally biased region" description="Low complexity" evidence="3">
    <location>
        <begin position="141"/>
        <end position="158"/>
    </location>
</feature>
<name>A0A2T1GEM2_9CYAN</name>
<protein>
    <submittedName>
        <fullName evidence="4">TIGR04376 family protein</fullName>
    </submittedName>
</protein>
<comment type="similarity">
    <text evidence="1">Belongs to the PspA/Vipp/IM30 family.</text>
</comment>